<dbReference type="EMBL" id="JAHAKR010000771">
    <property type="protein sequence ID" value="MBS5831388.1"/>
    <property type="molecule type" value="Genomic_DNA"/>
</dbReference>
<gene>
    <name evidence="4" type="ORF">KIC69_11300</name>
</gene>
<evidence type="ECO:0000313" key="5">
    <source>
        <dbReference type="Proteomes" id="UP000824019"/>
    </source>
</evidence>
<dbReference type="PANTHER" id="PTHR11851:SF49">
    <property type="entry name" value="MITOCHONDRIAL-PROCESSING PEPTIDASE SUBUNIT ALPHA"/>
    <property type="match status" value="1"/>
</dbReference>
<dbReference type="Proteomes" id="UP000824019">
    <property type="component" value="Unassembled WGS sequence"/>
</dbReference>
<dbReference type="InterPro" id="IPR011249">
    <property type="entry name" value="Metalloenz_LuxS/M16"/>
</dbReference>
<evidence type="ECO:0000259" key="3">
    <source>
        <dbReference type="Pfam" id="PF05193"/>
    </source>
</evidence>
<evidence type="ECO:0000259" key="2">
    <source>
        <dbReference type="Pfam" id="PF00675"/>
    </source>
</evidence>
<sequence>GFDYTHYFIKASNENLDKTLGLFAELMKNLSLKDKEFQPEREVVHEERRWRTDNNPMGYLYFRLYNHAFIYHPYHWTPIGFIKDIENWKIADIKDFHATYYQPKNAILMISGDIGKDEAFKLAKKNFSGVKNKRAIPKLHCKEPEQDGARRAIIYKDSQTQMLAIAYKIPDFRHADQVGLNAISEYLATGKSSILQQRLVDELMLVNQIYAYNMSCVDENLFIFLAVCNPDVEASAVETEILKIIDDLKRKPIDKEDVLRVKNLIKTDFIYSFESASKVANLYGSYLARGDIKPLYELEKNIDKIDAKLLKEIANRYFNEKTSTTIILKKE</sequence>
<feature type="domain" description="Peptidase M16 N-terminal" evidence="2">
    <location>
        <begin position="3"/>
        <end position="49"/>
    </location>
</feature>
<dbReference type="Gene3D" id="3.30.830.10">
    <property type="entry name" value="Metalloenzyme, LuxS/M16 peptidase-like"/>
    <property type="match status" value="2"/>
</dbReference>
<evidence type="ECO:0000313" key="4">
    <source>
        <dbReference type="EMBL" id="MBS5831388.1"/>
    </source>
</evidence>
<comment type="caution">
    <text evidence="4">The sequence shown here is derived from an EMBL/GenBank/DDBJ whole genome shotgun (WGS) entry which is preliminary data.</text>
</comment>
<protein>
    <submittedName>
        <fullName evidence="4">Insulinase family protein</fullName>
    </submittedName>
</protein>
<dbReference type="GO" id="GO:0046872">
    <property type="term" value="F:metal ion binding"/>
    <property type="evidence" value="ECO:0007669"/>
    <property type="project" value="InterPro"/>
</dbReference>
<dbReference type="InterPro" id="IPR007863">
    <property type="entry name" value="Peptidase_M16_C"/>
</dbReference>
<name>A0A9E1BGR3_9BACT</name>
<feature type="domain" description="Peptidase M16 C-terminal" evidence="3">
    <location>
        <begin position="90"/>
        <end position="263"/>
    </location>
</feature>
<dbReference type="Pfam" id="PF05193">
    <property type="entry name" value="Peptidase_M16_C"/>
    <property type="match status" value="1"/>
</dbReference>
<organism evidence="4 5">
    <name type="scientific">Campylobacter concisus</name>
    <dbReference type="NCBI Taxonomy" id="199"/>
    <lineage>
        <taxon>Bacteria</taxon>
        <taxon>Pseudomonadati</taxon>
        <taxon>Campylobacterota</taxon>
        <taxon>Epsilonproteobacteria</taxon>
        <taxon>Campylobacterales</taxon>
        <taxon>Campylobacteraceae</taxon>
        <taxon>Campylobacter</taxon>
    </lineage>
</organism>
<dbReference type="InterPro" id="IPR011765">
    <property type="entry name" value="Pept_M16_N"/>
</dbReference>
<dbReference type="Pfam" id="PF00675">
    <property type="entry name" value="Peptidase_M16"/>
    <property type="match status" value="1"/>
</dbReference>
<proteinExistence type="inferred from homology"/>
<dbReference type="PANTHER" id="PTHR11851">
    <property type="entry name" value="METALLOPROTEASE"/>
    <property type="match status" value="1"/>
</dbReference>
<accession>A0A9E1BGR3</accession>
<evidence type="ECO:0000256" key="1">
    <source>
        <dbReference type="ARBA" id="ARBA00007261"/>
    </source>
</evidence>
<dbReference type="AlphaFoldDB" id="A0A9E1BGR3"/>
<reference evidence="4" key="1">
    <citation type="submission" date="2021-02" db="EMBL/GenBank/DDBJ databases">
        <title>Infant gut strain persistence is associated with maternal origin, phylogeny, and functional potential including surface adhesion and iron acquisition.</title>
        <authorList>
            <person name="Lou Y.C."/>
        </authorList>
    </citation>
    <scope>NUCLEOTIDE SEQUENCE</scope>
    <source>
        <strain evidence="4">L3_101_000G1_dasL3_101_000G1_concoct_7_sub</strain>
    </source>
</reference>
<dbReference type="SUPFAM" id="SSF63411">
    <property type="entry name" value="LuxS/MPP-like metallohydrolase"/>
    <property type="match status" value="2"/>
</dbReference>
<comment type="similarity">
    <text evidence="1">Belongs to the peptidase M16 family.</text>
</comment>
<dbReference type="InterPro" id="IPR050361">
    <property type="entry name" value="MPP/UQCRC_Complex"/>
</dbReference>
<feature type="non-terminal residue" evidence="4">
    <location>
        <position position="1"/>
    </location>
</feature>